<evidence type="ECO:0000313" key="2">
    <source>
        <dbReference type="Proteomes" id="UP001596500"/>
    </source>
</evidence>
<dbReference type="RefSeq" id="WP_379865806.1">
    <property type="nucleotide sequence ID" value="NZ_JBHTBW010000045.1"/>
</dbReference>
<gene>
    <name evidence="1" type="ORF">ACFQNG_13705</name>
</gene>
<dbReference type="InterPro" id="IPR054055">
    <property type="entry name" value="YpzH"/>
</dbReference>
<organism evidence="1 2">
    <name type="scientific">Laceyella putida</name>
    <dbReference type="NCBI Taxonomy" id="110101"/>
    <lineage>
        <taxon>Bacteria</taxon>
        <taxon>Bacillati</taxon>
        <taxon>Bacillota</taxon>
        <taxon>Bacilli</taxon>
        <taxon>Bacillales</taxon>
        <taxon>Thermoactinomycetaceae</taxon>
        <taxon>Laceyella</taxon>
    </lineage>
</organism>
<protein>
    <submittedName>
        <fullName evidence="1">Uncharacterized protein</fullName>
    </submittedName>
</protein>
<comment type="caution">
    <text evidence="1">The sequence shown here is derived from an EMBL/GenBank/DDBJ whole genome shotgun (WGS) entry which is preliminary data.</text>
</comment>
<name>A0ABW2RME9_9BACL</name>
<dbReference type="Proteomes" id="UP001596500">
    <property type="component" value="Unassembled WGS sequence"/>
</dbReference>
<keyword evidence="2" id="KW-1185">Reference proteome</keyword>
<dbReference type="Pfam" id="PF21835">
    <property type="entry name" value="YIEGIA_cap"/>
    <property type="match status" value="1"/>
</dbReference>
<evidence type="ECO:0000313" key="1">
    <source>
        <dbReference type="EMBL" id="MFC7442145.1"/>
    </source>
</evidence>
<proteinExistence type="predicted"/>
<sequence length="60" mass="6675">MSKEKILAVVTTNHEKVAGGAPIFVADTPEELEKKSFLLEKIMDAMVHEIDAETKIIVKH</sequence>
<reference evidence="2" key="1">
    <citation type="journal article" date="2019" name="Int. J. Syst. Evol. Microbiol.">
        <title>The Global Catalogue of Microorganisms (GCM) 10K type strain sequencing project: providing services to taxonomists for standard genome sequencing and annotation.</title>
        <authorList>
            <consortium name="The Broad Institute Genomics Platform"/>
            <consortium name="The Broad Institute Genome Sequencing Center for Infectious Disease"/>
            <person name="Wu L."/>
            <person name="Ma J."/>
        </authorList>
    </citation>
    <scope>NUCLEOTIDE SEQUENCE [LARGE SCALE GENOMIC DNA]</scope>
    <source>
        <strain evidence="2">CGMCC 1.12942</strain>
    </source>
</reference>
<dbReference type="EMBL" id="JBHTBW010000045">
    <property type="protein sequence ID" value="MFC7442145.1"/>
    <property type="molecule type" value="Genomic_DNA"/>
</dbReference>
<accession>A0ABW2RME9</accession>